<accession>A0A7S2AGP9</accession>
<proteinExistence type="predicted"/>
<name>A0A7S2AGP9_9DINO</name>
<dbReference type="InterPro" id="IPR035441">
    <property type="entry name" value="TFIIS/LEDGF_dom_sf"/>
</dbReference>
<dbReference type="AlphaFoldDB" id="A0A7S2AGP9"/>
<dbReference type="SUPFAM" id="SSF47676">
    <property type="entry name" value="Conserved domain common to transcription factors TFIIS, elongin A, CRSP70"/>
    <property type="match status" value="1"/>
</dbReference>
<organism evidence="3">
    <name type="scientific">Alexandrium andersonii</name>
    <dbReference type="NCBI Taxonomy" id="327968"/>
    <lineage>
        <taxon>Eukaryota</taxon>
        <taxon>Sar</taxon>
        <taxon>Alveolata</taxon>
        <taxon>Dinophyceae</taxon>
        <taxon>Gonyaulacales</taxon>
        <taxon>Pyrocystaceae</taxon>
        <taxon>Alexandrium</taxon>
    </lineage>
</organism>
<evidence type="ECO:0000256" key="1">
    <source>
        <dbReference type="PROSITE-ProRule" id="PRU00649"/>
    </source>
</evidence>
<keyword evidence="1" id="KW-0539">Nucleus</keyword>
<dbReference type="PROSITE" id="PS51319">
    <property type="entry name" value="TFIIS_N"/>
    <property type="match status" value="1"/>
</dbReference>
<evidence type="ECO:0000313" key="3">
    <source>
        <dbReference type="EMBL" id="CAD9367579.1"/>
    </source>
</evidence>
<protein>
    <recommendedName>
        <fullName evidence="2">TFIIS N-terminal domain-containing protein</fullName>
    </recommendedName>
</protein>
<comment type="subcellular location">
    <subcellularLocation>
        <location evidence="1">Nucleus</location>
    </subcellularLocation>
</comment>
<reference evidence="3" key="1">
    <citation type="submission" date="2021-01" db="EMBL/GenBank/DDBJ databases">
        <authorList>
            <person name="Corre E."/>
            <person name="Pelletier E."/>
            <person name="Niang G."/>
            <person name="Scheremetjew M."/>
            <person name="Finn R."/>
            <person name="Kale V."/>
            <person name="Holt S."/>
            <person name="Cochrane G."/>
            <person name="Meng A."/>
            <person name="Brown T."/>
            <person name="Cohen L."/>
        </authorList>
    </citation>
    <scope>NUCLEOTIDE SEQUENCE</scope>
    <source>
        <strain evidence="3">CCMP2222</strain>
    </source>
</reference>
<sequence>MLAARLIEGGSSEEALEVLKVAQELDPTNLLLRDQTALASQKDSDRRTVDMKERLRHMKEDIGLALEKDDQAHVLEQLQTIDRMPLTWDAVHETAIGKEVGKCAKHDNPDIADCAKAIIATLHKLAKQQRPMWVR</sequence>
<evidence type="ECO:0000259" key="2">
    <source>
        <dbReference type="PROSITE" id="PS51319"/>
    </source>
</evidence>
<gene>
    <name evidence="3" type="ORF">AAND1436_LOCUS3422</name>
</gene>
<dbReference type="InterPro" id="IPR017923">
    <property type="entry name" value="TFIIS_N"/>
</dbReference>
<dbReference type="EMBL" id="HBGQ01006823">
    <property type="protein sequence ID" value="CAD9367579.1"/>
    <property type="molecule type" value="Transcribed_RNA"/>
</dbReference>
<feature type="domain" description="TFIIS N-terminal" evidence="2">
    <location>
        <begin position="53"/>
        <end position="129"/>
    </location>
</feature>
<dbReference type="Gene3D" id="1.20.930.10">
    <property type="entry name" value="Conserved domain common to transcription factors TFIIS, elongin A, CRSP70"/>
    <property type="match status" value="1"/>
</dbReference>
<dbReference type="GO" id="GO:0005634">
    <property type="term" value="C:nucleus"/>
    <property type="evidence" value="ECO:0007669"/>
    <property type="project" value="UniProtKB-SubCell"/>
</dbReference>
<dbReference type="Pfam" id="PF08711">
    <property type="entry name" value="Med26"/>
    <property type="match status" value="1"/>
</dbReference>